<keyword evidence="2" id="KW-1185">Reference proteome</keyword>
<protein>
    <submittedName>
        <fullName evidence="1">Uncharacterized protein</fullName>
    </submittedName>
</protein>
<comment type="caution">
    <text evidence="1">The sequence shown here is derived from an EMBL/GenBank/DDBJ whole genome shotgun (WGS) entry which is preliminary data.</text>
</comment>
<dbReference type="Proteomes" id="UP000332515">
    <property type="component" value="Unassembled WGS sequence"/>
</dbReference>
<proteinExistence type="predicted"/>
<dbReference type="RefSeq" id="WP_153482010.1">
    <property type="nucleotide sequence ID" value="NZ_VWNA01000001.1"/>
</dbReference>
<evidence type="ECO:0000313" key="2">
    <source>
        <dbReference type="Proteomes" id="UP000332515"/>
    </source>
</evidence>
<dbReference type="AlphaFoldDB" id="A0A6A7Y307"/>
<sequence length="137" mass="15618">MDEDDFLHLVALLTEQLQQIGHGDIAEERHYLRADADDDEAVLIPPQELLIEMLAAFERRILTEDIGTYNKSIRIINENTDGSGPDYAEIEIWPTASRGVSYQRISDHSTDLREVLDDIHSLRAKLIEARRTPGMSF</sequence>
<name>A0A6A7Y307_9HYPH</name>
<dbReference type="EMBL" id="VWNA01000001">
    <property type="protein sequence ID" value="MQT13443.1"/>
    <property type="molecule type" value="Genomic_DNA"/>
</dbReference>
<accession>A0A6A7Y307</accession>
<evidence type="ECO:0000313" key="1">
    <source>
        <dbReference type="EMBL" id="MQT13443.1"/>
    </source>
</evidence>
<organism evidence="1 2">
    <name type="scientific">Segnochrobactrum spirostomi</name>
    <dbReference type="NCBI Taxonomy" id="2608987"/>
    <lineage>
        <taxon>Bacteria</taxon>
        <taxon>Pseudomonadati</taxon>
        <taxon>Pseudomonadota</taxon>
        <taxon>Alphaproteobacteria</taxon>
        <taxon>Hyphomicrobiales</taxon>
        <taxon>Segnochrobactraceae</taxon>
        <taxon>Segnochrobactrum</taxon>
    </lineage>
</organism>
<reference evidence="1 2" key="1">
    <citation type="submission" date="2019-09" db="EMBL/GenBank/DDBJ databases">
        <title>Segnochrobactrum spirostomi gen. nov., sp. nov., isolated from the ciliate Spirostomum cf. yagiui and description of a novel family, Segnochrobactraceae fam. nov. within the order Rhizobiales of the class Alphaproteobacteria.</title>
        <authorList>
            <person name="Akter S."/>
            <person name="Shazib S.U.A."/>
            <person name="Shin M.K."/>
        </authorList>
    </citation>
    <scope>NUCLEOTIDE SEQUENCE [LARGE SCALE GENOMIC DNA]</scope>
    <source>
        <strain evidence="1 2">Sp-1</strain>
    </source>
</reference>
<gene>
    <name evidence="1" type="ORF">F0357_12485</name>
</gene>